<dbReference type="Proteomes" id="UP001441944">
    <property type="component" value="Unassembled WGS sequence"/>
</dbReference>
<proteinExistence type="predicted"/>
<evidence type="ECO:0000313" key="1">
    <source>
        <dbReference type="EMBL" id="GAA6197413.1"/>
    </source>
</evidence>
<dbReference type="EMBL" id="BAABWU010000011">
    <property type="protein sequence ID" value="GAA6197413.1"/>
    <property type="molecule type" value="Genomic_DNA"/>
</dbReference>
<comment type="caution">
    <text evidence="1">The sequence shown here is derived from an EMBL/GenBank/DDBJ whole genome shotgun (WGS) entry which is preliminary data.</text>
</comment>
<evidence type="ECO:0000313" key="2">
    <source>
        <dbReference type="Proteomes" id="UP001441944"/>
    </source>
</evidence>
<reference evidence="1 2" key="1">
    <citation type="submission" date="2024-04" db="EMBL/GenBank/DDBJ databases">
        <title>Draft genome sequence of Pseudophaeobacter arcticus NBRC 116598.</title>
        <authorList>
            <person name="Miyakawa T."/>
            <person name="Kusuya Y."/>
            <person name="Miura T."/>
        </authorList>
    </citation>
    <scope>NUCLEOTIDE SEQUENCE [LARGE SCALE GENOMIC DNA]</scope>
    <source>
        <strain evidence="1 2">SU-CL00105</strain>
    </source>
</reference>
<name>A0ABQ0ANE8_9RHOB</name>
<organism evidence="1 2">
    <name type="scientific">Pseudophaeobacter arcticus</name>
    <dbReference type="NCBI Taxonomy" id="385492"/>
    <lineage>
        <taxon>Bacteria</taxon>
        <taxon>Pseudomonadati</taxon>
        <taxon>Pseudomonadota</taxon>
        <taxon>Alphaproteobacteria</taxon>
        <taxon>Rhodobacterales</taxon>
        <taxon>Paracoccaceae</taxon>
        <taxon>Pseudophaeobacter</taxon>
    </lineage>
</organism>
<keyword evidence="2" id="KW-1185">Reference proteome</keyword>
<sequence>MDLSDLSVEVSGHQGLAQLLHTVHIGLDAAPAVIPAPSLPNGLTEVARGIHCIVPSDGSGRGGLLKLYCRPGLLFGGGTQTISGANQMDSDPRCFNAVLYDGQFLALYFVGDQLLIPASYQAGFTK</sequence>
<protein>
    <submittedName>
        <fullName evidence="1">Uncharacterized protein</fullName>
    </submittedName>
</protein>
<gene>
    <name evidence="1" type="ORF">NBRC116598_28570</name>
</gene>
<accession>A0ABQ0ANE8</accession>